<feature type="signal peptide" evidence="1">
    <location>
        <begin position="1"/>
        <end position="18"/>
    </location>
</feature>
<accession>A0ABN8ASM2</accession>
<feature type="domain" description="Cathepsin propeptide inhibitor" evidence="2">
    <location>
        <begin position="30"/>
        <end position="87"/>
    </location>
</feature>
<dbReference type="InterPro" id="IPR013201">
    <property type="entry name" value="Prot_inhib_I29"/>
</dbReference>
<evidence type="ECO:0000313" key="4">
    <source>
        <dbReference type="Proteomes" id="UP001153292"/>
    </source>
</evidence>
<sequence length="167" mass="19555">MFLCSLLLAVTISVEINTEYYTKENATATFNFFKEKYHKKYSPADEKEAYENFLSNLNKVTVLNMNPKEKNIMYTLNKYADLDPSEIQEHFALNLSSYDAHEVYKGPIVRNRHILRNIIEPTPEGANLDSMELYDLDDAENLFREYTKAFGPVRTPQQCQWQLFGYI</sequence>
<keyword evidence="1" id="KW-0732">Signal</keyword>
<dbReference type="Proteomes" id="UP001153292">
    <property type="component" value="Chromosome 10"/>
</dbReference>
<dbReference type="Pfam" id="PF08246">
    <property type="entry name" value="Inhibitor_I29"/>
    <property type="match status" value="1"/>
</dbReference>
<evidence type="ECO:0000259" key="2">
    <source>
        <dbReference type="SMART" id="SM00848"/>
    </source>
</evidence>
<gene>
    <name evidence="3" type="ORF">CHILSU_LOCUS939</name>
</gene>
<evidence type="ECO:0000256" key="1">
    <source>
        <dbReference type="SAM" id="SignalP"/>
    </source>
</evidence>
<dbReference type="SUPFAM" id="SSF54001">
    <property type="entry name" value="Cysteine proteinases"/>
    <property type="match status" value="1"/>
</dbReference>
<organism evidence="3 4">
    <name type="scientific">Chilo suppressalis</name>
    <name type="common">Asiatic rice borer moth</name>
    <dbReference type="NCBI Taxonomy" id="168631"/>
    <lineage>
        <taxon>Eukaryota</taxon>
        <taxon>Metazoa</taxon>
        <taxon>Ecdysozoa</taxon>
        <taxon>Arthropoda</taxon>
        <taxon>Hexapoda</taxon>
        <taxon>Insecta</taxon>
        <taxon>Pterygota</taxon>
        <taxon>Neoptera</taxon>
        <taxon>Endopterygota</taxon>
        <taxon>Lepidoptera</taxon>
        <taxon>Glossata</taxon>
        <taxon>Ditrysia</taxon>
        <taxon>Pyraloidea</taxon>
        <taxon>Crambidae</taxon>
        <taxon>Crambinae</taxon>
        <taxon>Chilo</taxon>
    </lineage>
</organism>
<feature type="chain" id="PRO_5047317329" description="Cathepsin propeptide inhibitor domain-containing protein" evidence="1">
    <location>
        <begin position="19"/>
        <end position="167"/>
    </location>
</feature>
<reference evidence="3" key="1">
    <citation type="submission" date="2021-12" db="EMBL/GenBank/DDBJ databases">
        <authorList>
            <person name="King R."/>
        </authorList>
    </citation>
    <scope>NUCLEOTIDE SEQUENCE</scope>
</reference>
<dbReference type="SMART" id="SM00848">
    <property type="entry name" value="Inhibitor_I29"/>
    <property type="match status" value="1"/>
</dbReference>
<dbReference type="InterPro" id="IPR038765">
    <property type="entry name" value="Papain-like_cys_pep_sf"/>
</dbReference>
<name>A0ABN8ASM2_CHISP</name>
<protein>
    <recommendedName>
        <fullName evidence="2">Cathepsin propeptide inhibitor domain-containing protein</fullName>
    </recommendedName>
</protein>
<evidence type="ECO:0000313" key="3">
    <source>
        <dbReference type="EMBL" id="CAH0397847.1"/>
    </source>
</evidence>
<dbReference type="EMBL" id="OU963903">
    <property type="protein sequence ID" value="CAH0397847.1"/>
    <property type="molecule type" value="Genomic_DNA"/>
</dbReference>
<keyword evidence="4" id="KW-1185">Reference proteome</keyword>
<dbReference type="Gene3D" id="1.10.287.2250">
    <property type="match status" value="1"/>
</dbReference>
<proteinExistence type="predicted"/>